<reference evidence="1 2" key="1">
    <citation type="submission" date="2019-05" db="EMBL/GenBank/DDBJ databases">
        <title>Another draft genome of Portunus trituberculatus and its Hox gene families provides insights of decapod evolution.</title>
        <authorList>
            <person name="Jeong J.-H."/>
            <person name="Song I."/>
            <person name="Kim S."/>
            <person name="Choi T."/>
            <person name="Kim D."/>
            <person name="Ryu S."/>
            <person name="Kim W."/>
        </authorList>
    </citation>
    <scope>NUCLEOTIDE SEQUENCE [LARGE SCALE GENOMIC DNA]</scope>
    <source>
        <tissue evidence="1">Muscle</tissue>
    </source>
</reference>
<dbReference type="EMBL" id="VSRR010046793">
    <property type="protein sequence ID" value="MPC77805.1"/>
    <property type="molecule type" value="Genomic_DNA"/>
</dbReference>
<proteinExistence type="predicted"/>
<dbReference type="AlphaFoldDB" id="A0A5B7I6P6"/>
<comment type="caution">
    <text evidence="1">The sequence shown here is derived from an EMBL/GenBank/DDBJ whole genome shotgun (WGS) entry which is preliminary data.</text>
</comment>
<evidence type="ECO:0000313" key="2">
    <source>
        <dbReference type="Proteomes" id="UP000324222"/>
    </source>
</evidence>
<name>A0A5B7I6P6_PORTR</name>
<dbReference type="Proteomes" id="UP000324222">
    <property type="component" value="Unassembled WGS sequence"/>
</dbReference>
<accession>A0A5B7I6P6</accession>
<keyword evidence="2" id="KW-1185">Reference proteome</keyword>
<organism evidence="1 2">
    <name type="scientific">Portunus trituberculatus</name>
    <name type="common">Swimming crab</name>
    <name type="synonym">Neptunus trituberculatus</name>
    <dbReference type="NCBI Taxonomy" id="210409"/>
    <lineage>
        <taxon>Eukaryota</taxon>
        <taxon>Metazoa</taxon>
        <taxon>Ecdysozoa</taxon>
        <taxon>Arthropoda</taxon>
        <taxon>Crustacea</taxon>
        <taxon>Multicrustacea</taxon>
        <taxon>Malacostraca</taxon>
        <taxon>Eumalacostraca</taxon>
        <taxon>Eucarida</taxon>
        <taxon>Decapoda</taxon>
        <taxon>Pleocyemata</taxon>
        <taxon>Brachyura</taxon>
        <taxon>Eubrachyura</taxon>
        <taxon>Portunoidea</taxon>
        <taxon>Portunidae</taxon>
        <taxon>Portuninae</taxon>
        <taxon>Portunus</taxon>
    </lineage>
</organism>
<protein>
    <submittedName>
        <fullName evidence="1">Uncharacterized protein</fullName>
    </submittedName>
</protein>
<sequence>MQTTPRQGRGAAGLPPVLPGECGAQRMALAVVQDPHQGKASGSLGLVKLPQKLSLKVPPTDPPLLVLALSLPGPVTSEFI</sequence>
<evidence type="ECO:0000313" key="1">
    <source>
        <dbReference type="EMBL" id="MPC77805.1"/>
    </source>
</evidence>
<gene>
    <name evidence="1" type="ORF">E2C01_072272</name>
</gene>